<evidence type="ECO:0000313" key="7">
    <source>
        <dbReference type="EMBL" id="GMT21989.1"/>
    </source>
</evidence>
<dbReference type="SUPFAM" id="SSF81653">
    <property type="entry name" value="Calcium ATPase, transduction domain A"/>
    <property type="match status" value="1"/>
</dbReference>
<reference evidence="7" key="1">
    <citation type="submission" date="2023-10" db="EMBL/GenBank/DDBJ databases">
        <title>Genome assembly of Pristionchus species.</title>
        <authorList>
            <person name="Yoshida K."/>
            <person name="Sommer R.J."/>
        </authorList>
    </citation>
    <scope>NUCLEOTIDE SEQUENCE</scope>
    <source>
        <strain evidence="7">RS5133</strain>
    </source>
</reference>
<dbReference type="PROSITE" id="PS00154">
    <property type="entry name" value="ATPASE_E1_E2"/>
    <property type="match status" value="1"/>
</dbReference>
<dbReference type="GO" id="GO:0140326">
    <property type="term" value="F:ATPase-coupled intramembrane lipid transporter activity"/>
    <property type="evidence" value="ECO:0007669"/>
    <property type="project" value="TreeGrafter"/>
</dbReference>
<dbReference type="InterPro" id="IPR059000">
    <property type="entry name" value="ATPase_P-type_domA"/>
</dbReference>
<evidence type="ECO:0000256" key="1">
    <source>
        <dbReference type="ARBA" id="ARBA00004370"/>
    </source>
</evidence>
<feature type="non-terminal residue" evidence="7">
    <location>
        <position position="1"/>
    </location>
</feature>
<comment type="caution">
    <text evidence="7">The sequence shown here is derived from an EMBL/GenBank/DDBJ whole genome shotgun (WGS) entry which is preliminary data.</text>
</comment>
<dbReference type="InterPro" id="IPR008250">
    <property type="entry name" value="ATPase_P-typ_transduc_dom_A_sf"/>
</dbReference>
<evidence type="ECO:0000256" key="2">
    <source>
        <dbReference type="ARBA" id="ARBA00022692"/>
    </source>
</evidence>
<dbReference type="Pfam" id="PF00122">
    <property type="entry name" value="E1-E2_ATPase"/>
    <property type="match status" value="1"/>
</dbReference>
<accession>A0AAV5VUB9</accession>
<dbReference type="PANTHER" id="PTHR24092:SF218">
    <property type="entry name" value="PHOSPHOLIPID-TRANSPORTING ATPASE"/>
    <property type="match status" value="1"/>
</dbReference>
<evidence type="ECO:0000256" key="4">
    <source>
        <dbReference type="ARBA" id="ARBA00023136"/>
    </source>
</evidence>
<dbReference type="Proteomes" id="UP001432322">
    <property type="component" value="Unassembled WGS sequence"/>
</dbReference>
<keyword evidence="2 5" id="KW-0812">Transmembrane</keyword>
<feature type="domain" description="P-type ATPase A" evidence="6">
    <location>
        <begin position="32"/>
        <end position="174"/>
    </location>
</feature>
<keyword evidence="3 5" id="KW-1133">Transmembrane helix</keyword>
<dbReference type="SUPFAM" id="SSF81665">
    <property type="entry name" value="Calcium ATPase, transmembrane domain M"/>
    <property type="match status" value="1"/>
</dbReference>
<evidence type="ECO:0000313" key="8">
    <source>
        <dbReference type="Proteomes" id="UP001432322"/>
    </source>
</evidence>
<protein>
    <recommendedName>
        <fullName evidence="6">P-type ATPase A domain-containing protein</fullName>
    </recommendedName>
</protein>
<feature type="transmembrane region" description="Helical" evidence="5">
    <location>
        <begin position="197"/>
        <end position="219"/>
    </location>
</feature>
<proteinExistence type="predicted"/>
<gene>
    <name evidence="7" type="ORF">PFISCL1PPCAC_13286</name>
</gene>
<dbReference type="EMBL" id="BTSY01000004">
    <property type="protein sequence ID" value="GMT21989.1"/>
    <property type="molecule type" value="Genomic_DNA"/>
</dbReference>
<name>A0AAV5VUB9_9BILA</name>
<keyword evidence="4 5" id="KW-0472">Membrane</keyword>
<feature type="non-terminal residue" evidence="7">
    <location>
        <position position="320"/>
    </location>
</feature>
<dbReference type="FunFam" id="2.70.150.10:FF:000054">
    <property type="entry name" value="Phospholipid-transporting ATPase"/>
    <property type="match status" value="1"/>
</dbReference>
<comment type="subcellular location">
    <subcellularLocation>
        <location evidence="1">Membrane</location>
    </subcellularLocation>
</comment>
<dbReference type="InterPro" id="IPR018303">
    <property type="entry name" value="ATPase_P-typ_P_site"/>
</dbReference>
<dbReference type="PANTHER" id="PTHR24092">
    <property type="entry name" value="PROBABLE PHOSPHOLIPID-TRANSPORTING ATPASE"/>
    <property type="match status" value="1"/>
</dbReference>
<dbReference type="InterPro" id="IPR023298">
    <property type="entry name" value="ATPase_P-typ_TM_dom_sf"/>
</dbReference>
<evidence type="ECO:0000256" key="5">
    <source>
        <dbReference type="SAM" id="Phobius"/>
    </source>
</evidence>
<feature type="transmembrane region" description="Helical" evidence="5">
    <location>
        <begin position="244"/>
        <end position="267"/>
    </location>
</feature>
<dbReference type="AlphaFoldDB" id="A0AAV5VUB9"/>
<evidence type="ECO:0000259" key="6">
    <source>
        <dbReference type="Pfam" id="PF00122"/>
    </source>
</evidence>
<dbReference type="GO" id="GO:0005886">
    <property type="term" value="C:plasma membrane"/>
    <property type="evidence" value="ECO:0007669"/>
    <property type="project" value="TreeGrafter"/>
</dbReference>
<sequence length="320" mass="35951">VVFILVLTALKDALEDMRRRRLDSKVNNTTCHVWDKSANRFRKMKWKHILVGDIVHVSNDDSLPADILLIRTSSDDGNAFVETSNLDGESNLKHKVVPTMFKDYCGEEMDFDESIFQLKLACAPPSKDVNEMRGSMELSGRSESFNPTNTLLRGCRLKNTTFIEGVVIYAGHDTKVMLSSGRAPYKRSHAEIATNRYILGCAAMLAVITAITMGSRAIWVNQYPDHYDLSPPFAIAPPLPAPDWLSSFGCSLVLYQIMIPLALYITVEIIKLGQVFFMQQDVHMYSEEKDESFIARSFSMAEELGQITHLLSDKTGTLTQ</sequence>
<dbReference type="Gene3D" id="2.70.150.10">
    <property type="entry name" value="Calcium-transporting ATPase, cytoplasmic transduction domain A"/>
    <property type="match status" value="1"/>
</dbReference>
<organism evidence="7 8">
    <name type="scientific">Pristionchus fissidentatus</name>
    <dbReference type="NCBI Taxonomy" id="1538716"/>
    <lineage>
        <taxon>Eukaryota</taxon>
        <taxon>Metazoa</taxon>
        <taxon>Ecdysozoa</taxon>
        <taxon>Nematoda</taxon>
        <taxon>Chromadorea</taxon>
        <taxon>Rhabditida</taxon>
        <taxon>Rhabditina</taxon>
        <taxon>Diplogasteromorpha</taxon>
        <taxon>Diplogasteroidea</taxon>
        <taxon>Neodiplogasteridae</taxon>
        <taxon>Pristionchus</taxon>
    </lineage>
</organism>
<dbReference type="GO" id="GO:0045332">
    <property type="term" value="P:phospholipid translocation"/>
    <property type="evidence" value="ECO:0007669"/>
    <property type="project" value="TreeGrafter"/>
</dbReference>
<keyword evidence="8" id="KW-1185">Reference proteome</keyword>
<evidence type="ECO:0000256" key="3">
    <source>
        <dbReference type="ARBA" id="ARBA00022989"/>
    </source>
</evidence>